<reference evidence="1 2" key="1">
    <citation type="submission" date="2016-12" db="EMBL/GenBank/DDBJ databases">
        <authorList>
            <person name="Song W.-J."/>
            <person name="Kurnit D.M."/>
        </authorList>
    </citation>
    <scope>NUCLEOTIDE SEQUENCE [LARGE SCALE GENOMIC DNA]</scope>
    <source>
        <strain evidence="1 2">HSG9</strain>
    </source>
</reference>
<dbReference type="AlphaFoldDB" id="A0A1V6LTA8"/>
<dbReference type="EMBL" id="MTBC01000003">
    <property type="protein sequence ID" value="OQD43420.1"/>
    <property type="molecule type" value="Genomic_DNA"/>
</dbReference>
<organism evidence="1 2">
    <name type="scientific">Croceivirga radicis</name>
    <dbReference type="NCBI Taxonomy" id="1929488"/>
    <lineage>
        <taxon>Bacteria</taxon>
        <taxon>Pseudomonadati</taxon>
        <taxon>Bacteroidota</taxon>
        <taxon>Flavobacteriia</taxon>
        <taxon>Flavobacteriales</taxon>
        <taxon>Flavobacteriaceae</taxon>
        <taxon>Croceivirga</taxon>
    </lineage>
</organism>
<dbReference type="OrthoDB" id="9812811at2"/>
<protein>
    <submittedName>
        <fullName evidence="1">Uncharacterized protein</fullName>
    </submittedName>
</protein>
<accession>A0A1V6LTA8</accession>
<evidence type="ECO:0000313" key="1">
    <source>
        <dbReference type="EMBL" id="OQD43420.1"/>
    </source>
</evidence>
<comment type="caution">
    <text evidence="1">The sequence shown here is derived from an EMBL/GenBank/DDBJ whole genome shotgun (WGS) entry which is preliminary data.</text>
</comment>
<proteinExistence type="predicted"/>
<evidence type="ECO:0000313" key="2">
    <source>
        <dbReference type="Proteomes" id="UP000191680"/>
    </source>
</evidence>
<dbReference type="RefSeq" id="WP_080318510.1">
    <property type="nucleotide sequence ID" value="NZ_MTBC01000003.1"/>
</dbReference>
<gene>
    <name evidence="1" type="ORF">BUL40_06205</name>
</gene>
<sequence length="242" mass="27640">MNKKLNQEIKSKVTDALSDYYINQGFKLKKSTKEFLKGDFSVFWGESSKGVDSVVFRPSITLENKEISNIQSVIFPESLKNNTIVRVLDLDFAEEFGVGDFESPFVDNHGLDGKSYYYRVAIDTNVEPIVSDHIRFMESIGLPFIEKLSSLEGIHEYINERVLKVDDALLKIDEKQKELKKGYGKREVLSGVVVSYLLKRGDTNLLLKRIKLLFEGNDYVLNDVRKIEEYFKSQSSPTSASL</sequence>
<dbReference type="Proteomes" id="UP000191680">
    <property type="component" value="Unassembled WGS sequence"/>
</dbReference>
<name>A0A1V6LTA8_9FLAO</name>
<keyword evidence="2" id="KW-1185">Reference proteome</keyword>